<dbReference type="SUPFAM" id="SSF53098">
    <property type="entry name" value="Ribonuclease H-like"/>
    <property type="match status" value="1"/>
</dbReference>
<organism evidence="2 3">
    <name type="scientific">Stylophora pistillata</name>
    <name type="common">Smooth cauliflower coral</name>
    <dbReference type="NCBI Taxonomy" id="50429"/>
    <lineage>
        <taxon>Eukaryota</taxon>
        <taxon>Metazoa</taxon>
        <taxon>Cnidaria</taxon>
        <taxon>Anthozoa</taxon>
        <taxon>Hexacorallia</taxon>
        <taxon>Scleractinia</taxon>
        <taxon>Astrocoeniina</taxon>
        <taxon>Pocilloporidae</taxon>
        <taxon>Stylophora</taxon>
    </lineage>
</organism>
<dbReference type="Pfam" id="PF05380">
    <property type="entry name" value="Peptidase_A17"/>
    <property type="match status" value="1"/>
</dbReference>
<protein>
    <recommendedName>
        <fullName evidence="4">Pro-Pol polyprotein</fullName>
    </recommendedName>
</protein>
<dbReference type="EMBL" id="LSMT01000165">
    <property type="protein sequence ID" value="PFX24881.1"/>
    <property type="molecule type" value="Genomic_DNA"/>
</dbReference>
<dbReference type="OrthoDB" id="10025024at2759"/>
<dbReference type="STRING" id="50429.A0A2B4S4Q8"/>
<reference evidence="3" key="1">
    <citation type="journal article" date="2017" name="bioRxiv">
        <title>Comparative analysis of the genomes of Stylophora pistillata and Acropora digitifera provides evidence for extensive differences between species of corals.</title>
        <authorList>
            <person name="Voolstra C.R."/>
            <person name="Li Y."/>
            <person name="Liew Y.J."/>
            <person name="Baumgarten S."/>
            <person name="Zoccola D."/>
            <person name="Flot J.-F."/>
            <person name="Tambutte S."/>
            <person name="Allemand D."/>
            <person name="Aranda M."/>
        </authorList>
    </citation>
    <scope>NUCLEOTIDE SEQUENCE [LARGE SCALE GENOMIC DNA]</scope>
</reference>
<proteinExistence type="predicted"/>
<sequence>MKTMQSMGDLNSTETLRLVSKKLPSYSAVKWWRHAHEVQTKLMKIVTSSDFTKFVMEEAELANDPIFSLDALKAEKKKNNSQTSGSSQPSLPPLQRSARPRKCSKFLKSSVDERSEIIRSKSLCFGCFKSGHVSSGCRNRSTCKECGRHHHTLLHGVKPRSIPSRQPNPMAHENQQSSNKKETPIEKLPVKKSASSNLISVAHSSAGESASLITHCRIVQVILFHKNDPLKTIKVYALLDDANDTTFVTTQVQRELGIEGVETSLDLSTMLGRERWSIVGPVATLGTPSEDYTLESSCHCILSREVVSGTDDSQLSFIFNGKTKEVINPSAINQMFELDFVEHKSNKSRHGLSKEDRKFLEIAERGIHRCDNGHYELPLPLKDEKIELPNNRSTALHRLSQLKRRLEAKNSQKYKADYVELMRTIIADGYAERVPKLSESNHTPDDQVARKRNVWYIPHHGVYHRKKPNKIRVVFDCAAVHEGESLNKHLLQGPDLTNNLTGVLCRFRQEHMCNIEAMFHQSTANDFEEEFGATAADFVRNDFYVDDGLKSVSSVDDAVQLVKSAKHMCKRGGFRLHKFVSNNKEVIRKIPESDRADGVKELDLDLDSLPLERALGVHCEAPCTRRGILSTVSSVFDPLGFVAPLLLDGKSILHELCRHEVGWDDPIPDDIKVKWENWRADLLQVQRFSIPRCYKPENFGRVVNVQLHHFSDASVKGYGQCSYLRLVDENQRIHCAFVMGKSRVAPLKPVTIPRLELTTAVCSVRISEQLRRELEYHIDQEYFWTDSKVVLGYIRNESRRFHVFVSNRVQDIQDNTSVDQWRYIESKQNPADEASRGMKAQEILDSRWITGPPFIWEKETQWPTSNEDHNLHDSDPEVKAKRAVALCRRYVGFLKEHVHKKHGNNEELQEVKVEDLESAERAIIRAVQLKAFKEEIATLRNMKQENTDKESRVFTRQRKTSMKTGSSLYKLDPFVDVNRILRVGGRLRRATLVDDIKFPIILPRDSHVTHLVAKHYHQCIHHQGKGMTLNEIRSNGFWILRGSSIVTNLISSCVKCQKLRGSVQEQRMSDLPEDRLESTPPFTYCAVHYFGPFAVKNGHTELKRYGVLFTCLASRAIHLEIANSLETDSFLNALRRFISRRGPICQLRSDQGTNFVGARKELTQALAEMDQEKLKTTLLEEQCDWFSFKMNVPAASHMGGAWERQIRSVCNVLSSLFQDNGKQLDDESLRTLMCEAEAIVNSRPLTVNQLADPDSPSPLTPNHLLTMKSKVVFAPPGAFQP</sequence>
<keyword evidence="3" id="KW-1185">Reference proteome</keyword>
<comment type="caution">
    <text evidence="2">The sequence shown here is derived from an EMBL/GenBank/DDBJ whole genome shotgun (WGS) entry which is preliminary data.</text>
</comment>
<dbReference type="PANTHER" id="PTHR47331:SF5">
    <property type="entry name" value="RIBONUCLEASE H"/>
    <property type="match status" value="1"/>
</dbReference>
<feature type="region of interest" description="Disordered" evidence="1">
    <location>
        <begin position="77"/>
        <end position="102"/>
    </location>
</feature>
<dbReference type="Proteomes" id="UP000225706">
    <property type="component" value="Unassembled WGS sequence"/>
</dbReference>
<feature type="compositionally biased region" description="Polar residues" evidence="1">
    <location>
        <begin position="163"/>
        <end position="178"/>
    </location>
</feature>
<evidence type="ECO:0000313" key="3">
    <source>
        <dbReference type="Proteomes" id="UP000225706"/>
    </source>
</evidence>
<accession>A0A2B4S4Q8</accession>
<dbReference type="InterPro" id="IPR008042">
    <property type="entry name" value="Retrotrans_Pao"/>
</dbReference>
<feature type="compositionally biased region" description="Low complexity" evidence="1">
    <location>
        <begin position="81"/>
        <end position="97"/>
    </location>
</feature>
<evidence type="ECO:0000256" key="1">
    <source>
        <dbReference type="SAM" id="MobiDB-lite"/>
    </source>
</evidence>
<dbReference type="InterPro" id="IPR012337">
    <property type="entry name" value="RNaseH-like_sf"/>
</dbReference>
<dbReference type="GO" id="GO:0003676">
    <property type="term" value="F:nucleic acid binding"/>
    <property type="evidence" value="ECO:0007669"/>
    <property type="project" value="InterPro"/>
</dbReference>
<dbReference type="PANTHER" id="PTHR47331">
    <property type="entry name" value="PHD-TYPE DOMAIN-CONTAINING PROTEIN"/>
    <property type="match status" value="1"/>
</dbReference>
<dbReference type="InterPro" id="IPR036397">
    <property type="entry name" value="RNaseH_sf"/>
</dbReference>
<gene>
    <name evidence="2" type="ORF">AWC38_SpisGene10528</name>
</gene>
<dbReference type="Gene3D" id="3.30.420.10">
    <property type="entry name" value="Ribonuclease H-like superfamily/Ribonuclease H"/>
    <property type="match status" value="1"/>
</dbReference>
<feature type="region of interest" description="Disordered" evidence="1">
    <location>
        <begin position="154"/>
        <end position="185"/>
    </location>
</feature>
<evidence type="ECO:0008006" key="4">
    <source>
        <dbReference type="Google" id="ProtNLM"/>
    </source>
</evidence>
<name>A0A2B4S4Q8_STYPI</name>
<evidence type="ECO:0000313" key="2">
    <source>
        <dbReference type="EMBL" id="PFX24881.1"/>
    </source>
</evidence>